<feature type="compositionally biased region" description="Low complexity" evidence="1">
    <location>
        <begin position="34"/>
        <end position="44"/>
    </location>
</feature>
<sequence length="63" mass="6497">MNSNILVLKTPSLDPDDAKSLRPARHAAFLGSADPVVSVGDPVPSNTPPPPPPPSCAESKSPR</sequence>
<proteinExistence type="predicted"/>
<dbReference type="EMBL" id="KV428097">
    <property type="protein sequence ID" value="KZT36860.1"/>
    <property type="molecule type" value="Genomic_DNA"/>
</dbReference>
<gene>
    <name evidence="2" type="ORF">SISSUDRAFT_1049260</name>
</gene>
<evidence type="ECO:0000313" key="2">
    <source>
        <dbReference type="EMBL" id="KZT36860.1"/>
    </source>
</evidence>
<protein>
    <submittedName>
        <fullName evidence="2">Uncharacterized protein</fullName>
    </submittedName>
</protein>
<feature type="region of interest" description="Disordered" evidence="1">
    <location>
        <begin position="30"/>
        <end position="63"/>
    </location>
</feature>
<evidence type="ECO:0000256" key="1">
    <source>
        <dbReference type="SAM" id="MobiDB-lite"/>
    </source>
</evidence>
<dbReference type="Proteomes" id="UP000076798">
    <property type="component" value="Unassembled WGS sequence"/>
</dbReference>
<accession>A0A166BXM2</accession>
<name>A0A166BXM2_9AGAM</name>
<reference evidence="2 3" key="1">
    <citation type="journal article" date="2016" name="Mol. Biol. Evol.">
        <title>Comparative Genomics of Early-Diverging Mushroom-Forming Fungi Provides Insights into the Origins of Lignocellulose Decay Capabilities.</title>
        <authorList>
            <person name="Nagy L.G."/>
            <person name="Riley R."/>
            <person name="Tritt A."/>
            <person name="Adam C."/>
            <person name="Daum C."/>
            <person name="Floudas D."/>
            <person name="Sun H."/>
            <person name="Yadav J.S."/>
            <person name="Pangilinan J."/>
            <person name="Larsson K.H."/>
            <person name="Matsuura K."/>
            <person name="Barry K."/>
            <person name="Labutti K."/>
            <person name="Kuo R."/>
            <person name="Ohm R.A."/>
            <person name="Bhattacharya S.S."/>
            <person name="Shirouzu T."/>
            <person name="Yoshinaga Y."/>
            <person name="Martin F.M."/>
            <person name="Grigoriev I.V."/>
            <person name="Hibbett D.S."/>
        </authorList>
    </citation>
    <scope>NUCLEOTIDE SEQUENCE [LARGE SCALE GENOMIC DNA]</scope>
    <source>
        <strain evidence="2 3">HHB10207 ss-3</strain>
    </source>
</reference>
<dbReference type="AlphaFoldDB" id="A0A166BXM2"/>
<organism evidence="2 3">
    <name type="scientific">Sistotremastrum suecicum HHB10207 ss-3</name>
    <dbReference type="NCBI Taxonomy" id="1314776"/>
    <lineage>
        <taxon>Eukaryota</taxon>
        <taxon>Fungi</taxon>
        <taxon>Dikarya</taxon>
        <taxon>Basidiomycota</taxon>
        <taxon>Agaricomycotina</taxon>
        <taxon>Agaricomycetes</taxon>
        <taxon>Sistotremastrales</taxon>
        <taxon>Sistotremastraceae</taxon>
        <taxon>Sistotremastrum</taxon>
    </lineage>
</organism>
<evidence type="ECO:0000313" key="3">
    <source>
        <dbReference type="Proteomes" id="UP000076798"/>
    </source>
</evidence>
<feature type="compositionally biased region" description="Pro residues" evidence="1">
    <location>
        <begin position="45"/>
        <end position="55"/>
    </location>
</feature>
<keyword evidence="3" id="KW-1185">Reference proteome</keyword>